<name>A0A7S0L967_9EUKA</name>
<proteinExistence type="predicted"/>
<dbReference type="AlphaFoldDB" id="A0A7S0L967"/>
<evidence type="ECO:0000313" key="1">
    <source>
        <dbReference type="EMBL" id="CAD8603154.1"/>
    </source>
</evidence>
<reference evidence="1" key="1">
    <citation type="submission" date="2021-01" db="EMBL/GenBank/DDBJ databases">
        <authorList>
            <person name="Corre E."/>
            <person name="Pelletier E."/>
            <person name="Niang G."/>
            <person name="Scheremetjew M."/>
            <person name="Finn R."/>
            <person name="Kale V."/>
            <person name="Holt S."/>
            <person name="Cochrane G."/>
            <person name="Meng A."/>
            <person name="Brown T."/>
            <person name="Cohen L."/>
        </authorList>
    </citation>
    <scope>NUCLEOTIDE SEQUENCE</scope>
    <source>
        <strain evidence="1">PLY182g</strain>
    </source>
</reference>
<dbReference type="EMBL" id="HBEY01013425">
    <property type="protein sequence ID" value="CAD8603154.1"/>
    <property type="molecule type" value="Transcribed_RNA"/>
</dbReference>
<organism evidence="1">
    <name type="scientific">Coccolithus braarudii</name>
    <dbReference type="NCBI Taxonomy" id="221442"/>
    <lineage>
        <taxon>Eukaryota</taxon>
        <taxon>Haptista</taxon>
        <taxon>Haptophyta</taxon>
        <taxon>Prymnesiophyceae</taxon>
        <taxon>Coccolithales</taxon>
        <taxon>Coccolithaceae</taxon>
        <taxon>Coccolithus</taxon>
    </lineage>
</organism>
<gene>
    <name evidence="1" type="ORF">CPEL01642_LOCUS6489</name>
</gene>
<protein>
    <submittedName>
        <fullName evidence="1">Uncharacterized protein</fullName>
    </submittedName>
</protein>
<accession>A0A7S0L967</accession>
<sequence length="206" mass="21504">MAATAGEFTTASVTASMTCCIILAARRVRRAIGEKVIPFDVVDGKHFFPACCCGACSFGLDAACVPPSPPLTSPSTVHDSATSGDASALKGFEVGRPFHGDCSSWGDWSSPFVSETVGTALFSYNPVPLAAFVRAGFDILSKREVRRLEMPFFDTASGFEITRAASVVGTAVCAGHSTYMPQAGSSIGACVRGFECCGMEREGGFV</sequence>